<name>A0A426S9D4_9ACTN</name>
<protein>
    <submittedName>
        <fullName evidence="1">Uncharacterized protein</fullName>
    </submittedName>
</protein>
<comment type="caution">
    <text evidence="1">The sequence shown here is derived from an EMBL/GenBank/DDBJ whole genome shotgun (WGS) entry which is preliminary data.</text>
</comment>
<evidence type="ECO:0000313" key="2">
    <source>
        <dbReference type="Proteomes" id="UP000276379"/>
    </source>
</evidence>
<accession>A0A426S9D4</accession>
<organism evidence="1 2">
    <name type="scientific">Streptomyces griseofuscus</name>
    <dbReference type="NCBI Taxonomy" id="146922"/>
    <lineage>
        <taxon>Bacteria</taxon>
        <taxon>Bacillati</taxon>
        <taxon>Actinomycetota</taxon>
        <taxon>Actinomycetes</taxon>
        <taxon>Kitasatosporales</taxon>
        <taxon>Streptomycetaceae</taxon>
        <taxon>Streptomyces</taxon>
    </lineage>
</organism>
<evidence type="ECO:0000313" key="1">
    <source>
        <dbReference type="EMBL" id="RRQ86789.1"/>
    </source>
</evidence>
<gene>
    <name evidence="1" type="ORF">CQW44_13330</name>
</gene>
<proteinExistence type="predicted"/>
<dbReference type="Proteomes" id="UP000276379">
    <property type="component" value="Unassembled WGS sequence"/>
</dbReference>
<reference evidence="1 2" key="1">
    <citation type="submission" date="2017-10" db="EMBL/GenBank/DDBJ databases">
        <title>Draft genome of actinobacteria isolated from guarana (Paullinia cupana (Mart.) Ducke.</title>
        <authorList>
            <person name="Siqueira K.A."/>
            <person name="Liotti R.G."/>
            <person name="Mendes T.A."/>
            <person name="Soares M.A."/>
        </authorList>
    </citation>
    <scope>NUCLEOTIDE SEQUENCE [LARGE SCALE GENOMIC DNA]</scope>
    <source>
        <strain evidence="1 2">199</strain>
    </source>
</reference>
<dbReference type="AlphaFoldDB" id="A0A426S9D4"/>
<dbReference type="EMBL" id="PDES01000005">
    <property type="protein sequence ID" value="RRQ86789.1"/>
    <property type="molecule type" value="Genomic_DNA"/>
</dbReference>
<keyword evidence="2" id="KW-1185">Reference proteome</keyword>
<sequence length="64" mass="6558">MTARRAPVSGARQEMWRGPSDVTVDVGHAALARTAVTGPSQLSPVGGFASGHSRGVVGQEVCLQ</sequence>